<evidence type="ECO:0000313" key="4">
    <source>
        <dbReference type="EMBL" id="RMA41872.1"/>
    </source>
</evidence>
<dbReference type="OrthoDB" id="9797176at2"/>
<proteinExistence type="predicted"/>
<dbReference type="PROSITE" id="PS50889">
    <property type="entry name" value="S4"/>
    <property type="match status" value="1"/>
</dbReference>
<evidence type="ECO:0000313" key="5">
    <source>
        <dbReference type="Proteomes" id="UP000281343"/>
    </source>
</evidence>
<evidence type="ECO:0000256" key="1">
    <source>
        <dbReference type="PROSITE-ProRule" id="PRU00182"/>
    </source>
</evidence>
<dbReference type="AlphaFoldDB" id="A0A3L9Y078"/>
<sequence length="413" mass="44517">MGVGERAAGVSREPAARAGDDPRKRRYARWLLYDVGLPARGGTRDQDRHAGAAGRHAAPAGYARRVRGDTGHAVDHRHDAGAVRRSDGRPRLQGRTWRARESQTRASARAPAGTGSDRRGGDDGRRVDRCGPADRFGRRGYARPCTGGGTGRHTRRRNPGHAAGNACGTAARNAAHAAAGSARRDPAARNRSQPRCACDRRRDRRCRSRDGGILYLCLGSAPPRQPAGATPWRGRCRQAAARQEGQAAGQARWKAAGQHQTAELFRKARAQERPDRPGQSLCPGSGGPQGQVLTEPVKGRLDKWLWQARFFKTRGLSTKAVSAGQVRVNGEKVQKKAMSVGPGDVLTFPQGRMIRVVRIRALATRRGPASEAQALYDDLTPPAEPVAARVGARPTKKARRDMDALRGDGSDSL</sequence>
<reference evidence="4 5" key="1">
    <citation type="submission" date="2018-10" db="EMBL/GenBank/DDBJ databases">
        <authorList>
            <person name="Jung H.S."/>
            <person name="Jeon C.O."/>
        </authorList>
    </citation>
    <scope>NUCLEOTIDE SEQUENCE [LARGE SCALE GENOMIC DNA]</scope>
    <source>
        <strain evidence="4 5">MA-7-27</strain>
    </source>
</reference>
<dbReference type="EMBL" id="RCNT01000006">
    <property type="protein sequence ID" value="RMA41872.1"/>
    <property type="molecule type" value="Genomic_DNA"/>
</dbReference>
<dbReference type="GO" id="GO:0003723">
    <property type="term" value="F:RNA binding"/>
    <property type="evidence" value="ECO:0007669"/>
    <property type="project" value="UniProtKB-KW"/>
</dbReference>
<accession>A0A3L9Y078</accession>
<feature type="compositionally biased region" description="Low complexity" evidence="2">
    <location>
        <begin position="160"/>
        <end position="181"/>
    </location>
</feature>
<feature type="compositionally biased region" description="Basic and acidic residues" evidence="2">
    <location>
        <begin position="66"/>
        <end position="90"/>
    </location>
</feature>
<feature type="region of interest" description="Disordered" evidence="2">
    <location>
        <begin position="269"/>
        <end position="294"/>
    </location>
</feature>
<feature type="compositionally biased region" description="Basic and acidic residues" evidence="2">
    <location>
        <begin position="14"/>
        <end position="23"/>
    </location>
</feature>
<dbReference type="InterPro" id="IPR002942">
    <property type="entry name" value="S4_RNA-bd"/>
</dbReference>
<name>A0A3L9Y078_9RHOB</name>
<comment type="caution">
    <text evidence="4">The sequence shown here is derived from an EMBL/GenBank/DDBJ whole genome shotgun (WGS) entry which is preliminary data.</text>
</comment>
<protein>
    <submittedName>
        <fullName evidence="4">RNA-binding S4 domain-containing protein</fullName>
    </submittedName>
</protein>
<gene>
    <name evidence="4" type="ORF">D9R08_12355</name>
</gene>
<dbReference type="CDD" id="cd00165">
    <property type="entry name" value="S4"/>
    <property type="match status" value="1"/>
</dbReference>
<feature type="compositionally biased region" description="Basic and acidic residues" evidence="2">
    <location>
        <begin position="400"/>
        <end position="413"/>
    </location>
</feature>
<keyword evidence="5" id="KW-1185">Reference proteome</keyword>
<evidence type="ECO:0000259" key="3">
    <source>
        <dbReference type="SMART" id="SM00363"/>
    </source>
</evidence>
<feature type="domain" description="RNA-binding S4" evidence="3">
    <location>
        <begin position="299"/>
        <end position="364"/>
    </location>
</feature>
<dbReference type="Proteomes" id="UP000281343">
    <property type="component" value="Unassembled WGS sequence"/>
</dbReference>
<feature type="region of interest" description="Disordered" evidence="2">
    <location>
        <begin position="1"/>
        <end position="24"/>
    </location>
</feature>
<keyword evidence="1" id="KW-0694">RNA-binding</keyword>
<evidence type="ECO:0000256" key="2">
    <source>
        <dbReference type="SAM" id="MobiDB-lite"/>
    </source>
</evidence>
<feature type="compositionally biased region" description="Basic and acidic residues" evidence="2">
    <location>
        <begin position="116"/>
        <end position="137"/>
    </location>
</feature>
<dbReference type="Pfam" id="PF01479">
    <property type="entry name" value="S4"/>
    <property type="match status" value="1"/>
</dbReference>
<feature type="region of interest" description="Disordered" evidence="2">
    <location>
        <begin position="38"/>
        <end position="201"/>
    </location>
</feature>
<dbReference type="SUPFAM" id="SSF55174">
    <property type="entry name" value="Alpha-L RNA-binding motif"/>
    <property type="match status" value="1"/>
</dbReference>
<feature type="region of interest" description="Disordered" evidence="2">
    <location>
        <begin position="383"/>
        <end position="413"/>
    </location>
</feature>
<dbReference type="InterPro" id="IPR036986">
    <property type="entry name" value="S4_RNA-bd_sf"/>
</dbReference>
<organism evidence="4 5">
    <name type="scientific">Rhodophyticola porphyridii</name>
    <dbReference type="NCBI Taxonomy" id="1852017"/>
    <lineage>
        <taxon>Bacteria</taxon>
        <taxon>Pseudomonadati</taxon>
        <taxon>Pseudomonadota</taxon>
        <taxon>Alphaproteobacteria</taxon>
        <taxon>Rhodobacterales</taxon>
        <taxon>Roseobacteraceae</taxon>
        <taxon>Rhodophyticola</taxon>
    </lineage>
</organism>
<dbReference type="Gene3D" id="3.10.290.10">
    <property type="entry name" value="RNA-binding S4 domain"/>
    <property type="match status" value="1"/>
</dbReference>
<dbReference type="SMART" id="SM00363">
    <property type="entry name" value="S4"/>
    <property type="match status" value="1"/>
</dbReference>
<feature type="compositionally biased region" description="Low complexity" evidence="2">
    <location>
        <begin position="51"/>
        <end position="63"/>
    </location>
</feature>